<dbReference type="CDD" id="cd02883">
    <property type="entry name" value="NUDIX_Hydrolase"/>
    <property type="match status" value="1"/>
</dbReference>
<gene>
    <name evidence="2" type="ORF">B0I35DRAFT_438067</name>
</gene>
<dbReference type="PROSITE" id="PS51462">
    <property type="entry name" value="NUDIX"/>
    <property type="match status" value="1"/>
</dbReference>
<dbReference type="EMBL" id="JAGPNK010000011">
    <property type="protein sequence ID" value="KAH7311431.1"/>
    <property type="molecule type" value="Genomic_DNA"/>
</dbReference>
<dbReference type="Proteomes" id="UP000813444">
    <property type="component" value="Unassembled WGS sequence"/>
</dbReference>
<dbReference type="Gene3D" id="3.90.79.10">
    <property type="entry name" value="Nucleoside Triphosphate Pyrophosphohydrolase"/>
    <property type="match status" value="1"/>
</dbReference>
<feature type="domain" description="Nudix hydrolase" evidence="1">
    <location>
        <begin position="102"/>
        <end position="267"/>
    </location>
</feature>
<keyword evidence="3" id="KW-1185">Reference proteome</keyword>
<dbReference type="InterPro" id="IPR015797">
    <property type="entry name" value="NUDIX_hydrolase-like_dom_sf"/>
</dbReference>
<proteinExistence type="predicted"/>
<organism evidence="2 3">
    <name type="scientific">Stachybotrys elegans</name>
    <dbReference type="NCBI Taxonomy" id="80388"/>
    <lineage>
        <taxon>Eukaryota</taxon>
        <taxon>Fungi</taxon>
        <taxon>Dikarya</taxon>
        <taxon>Ascomycota</taxon>
        <taxon>Pezizomycotina</taxon>
        <taxon>Sordariomycetes</taxon>
        <taxon>Hypocreomycetidae</taxon>
        <taxon>Hypocreales</taxon>
        <taxon>Stachybotryaceae</taxon>
        <taxon>Stachybotrys</taxon>
    </lineage>
</organism>
<dbReference type="AlphaFoldDB" id="A0A8K0SG94"/>
<dbReference type="OrthoDB" id="276276at2759"/>
<evidence type="ECO:0000313" key="2">
    <source>
        <dbReference type="EMBL" id="KAH7311431.1"/>
    </source>
</evidence>
<dbReference type="PANTHER" id="PTHR43736:SF1">
    <property type="entry name" value="DIHYDRONEOPTERIN TRIPHOSPHATE DIPHOSPHATASE"/>
    <property type="match status" value="1"/>
</dbReference>
<name>A0A8K0SG94_9HYPO</name>
<comment type="caution">
    <text evidence="2">The sequence shown here is derived from an EMBL/GenBank/DDBJ whole genome shotgun (WGS) entry which is preliminary data.</text>
</comment>
<protein>
    <recommendedName>
        <fullName evidence="1">Nudix hydrolase domain-containing protein</fullName>
    </recommendedName>
</protein>
<accession>A0A8K0SG94</accession>
<evidence type="ECO:0000259" key="1">
    <source>
        <dbReference type="PROSITE" id="PS51462"/>
    </source>
</evidence>
<evidence type="ECO:0000313" key="3">
    <source>
        <dbReference type="Proteomes" id="UP000813444"/>
    </source>
</evidence>
<dbReference type="InterPro" id="IPR000086">
    <property type="entry name" value="NUDIX_hydrolase_dom"/>
</dbReference>
<sequence>MPLRREVPAHFTVPQLFRARRITQCQSPMMAIFRFQLAHHFALLLTQPRHRARGVFTMAAQPSVQAMRPGPMPTIPDLVFPPNLDRFNSPAREYILRHNKPWDGIAVGALVFSPEPKVLVIQRAKSDSLPEKWEIPSGVVSNDPAKDSTIISAVAREIWEETGLFARGLARLVTAPAVIGSPESAAQLQTEADGFVFSNSTRTKVFCRYVFDVDVGDMVPGEQHIKLNPCEHQDFLWASEEEIRDGIVGKEKLEIDFTSEHLRRLILEGFRLRRNSCGL</sequence>
<dbReference type="Pfam" id="PF00293">
    <property type="entry name" value="NUDIX"/>
    <property type="match status" value="1"/>
</dbReference>
<reference evidence="2" key="1">
    <citation type="journal article" date="2021" name="Nat. Commun.">
        <title>Genetic determinants of endophytism in the Arabidopsis root mycobiome.</title>
        <authorList>
            <person name="Mesny F."/>
            <person name="Miyauchi S."/>
            <person name="Thiergart T."/>
            <person name="Pickel B."/>
            <person name="Atanasova L."/>
            <person name="Karlsson M."/>
            <person name="Huettel B."/>
            <person name="Barry K.W."/>
            <person name="Haridas S."/>
            <person name="Chen C."/>
            <person name="Bauer D."/>
            <person name="Andreopoulos W."/>
            <person name="Pangilinan J."/>
            <person name="LaButti K."/>
            <person name="Riley R."/>
            <person name="Lipzen A."/>
            <person name="Clum A."/>
            <person name="Drula E."/>
            <person name="Henrissat B."/>
            <person name="Kohler A."/>
            <person name="Grigoriev I.V."/>
            <person name="Martin F.M."/>
            <person name="Hacquard S."/>
        </authorList>
    </citation>
    <scope>NUCLEOTIDE SEQUENCE</scope>
    <source>
        <strain evidence="2">MPI-CAGE-CH-0235</strain>
    </source>
</reference>
<dbReference type="SUPFAM" id="SSF55811">
    <property type="entry name" value="Nudix"/>
    <property type="match status" value="1"/>
</dbReference>
<dbReference type="PANTHER" id="PTHR43736">
    <property type="entry name" value="ADP-RIBOSE PYROPHOSPHATASE"/>
    <property type="match status" value="1"/>
</dbReference>